<dbReference type="Pfam" id="PF15975">
    <property type="entry name" value="Flot"/>
    <property type="match status" value="1"/>
</dbReference>
<dbReference type="Pfam" id="PF01145">
    <property type="entry name" value="Band_7"/>
    <property type="match status" value="1"/>
</dbReference>
<feature type="domain" description="Band 7" evidence="8">
    <location>
        <begin position="16"/>
        <end position="199"/>
    </location>
</feature>
<keyword evidence="5" id="KW-0472">Membrane</keyword>
<feature type="region of interest" description="Disordered" evidence="7">
    <location>
        <begin position="524"/>
        <end position="551"/>
    </location>
</feature>
<dbReference type="InterPro" id="IPR036013">
    <property type="entry name" value="Band_7/SPFH_dom_sf"/>
</dbReference>
<keyword evidence="6" id="KW-0175">Coiled coil</keyword>
<reference evidence="9 10" key="1">
    <citation type="submission" date="2021-01" db="EMBL/GenBank/DDBJ databases">
        <title>Draft genomes of Rhodovulum sulfidophilum.</title>
        <authorList>
            <person name="Guzman M.S."/>
        </authorList>
    </citation>
    <scope>NUCLEOTIDE SEQUENCE [LARGE SCALE GENOMIC DNA]</scope>
    <source>
        <strain evidence="9 10">AB35</strain>
    </source>
</reference>
<evidence type="ECO:0000256" key="7">
    <source>
        <dbReference type="SAM" id="MobiDB-lite"/>
    </source>
</evidence>
<evidence type="ECO:0000256" key="3">
    <source>
        <dbReference type="ARBA" id="ARBA00007161"/>
    </source>
</evidence>
<organism evidence="9 10">
    <name type="scientific">Rhodovulum sulfidophilum</name>
    <name type="common">Rhodobacter sulfidophilus</name>
    <dbReference type="NCBI Taxonomy" id="35806"/>
    <lineage>
        <taxon>Bacteria</taxon>
        <taxon>Pseudomonadati</taxon>
        <taxon>Pseudomonadota</taxon>
        <taxon>Alphaproteobacteria</taxon>
        <taxon>Rhodobacterales</taxon>
        <taxon>Paracoccaceae</taxon>
        <taxon>Rhodovulum</taxon>
    </lineage>
</organism>
<evidence type="ECO:0000313" key="10">
    <source>
        <dbReference type="Proteomes" id="UP000604473"/>
    </source>
</evidence>
<evidence type="ECO:0000256" key="5">
    <source>
        <dbReference type="ARBA" id="ARBA00023136"/>
    </source>
</evidence>
<protein>
    <submittedName>
        <fullName evidence="9">Flotillin</fullName>
    </submittedName>
</protein>
<comment type="caution">
    <text evidence="9">The sequence shown here is derived from an EMBL/GenBank/DDBJ whole genome shotgun (WGS) entry which is preliminary data.</text>
</comment>
<evidence type="ECO:0000259" key="8">
    <source>
        <dbReference type="SMART" id="SM00244"/>
    </source>
</evidence>
<dbReference type="Gene3D" id="3.30.479.30">
    <property type="entry name" value="Band 7 domain"/>
    <property type="match status" value="1"/>
</dbReference>
<dbReference type="InterPro" id="IPR027705">
    <property type="entry name" value="Flotillin_fam"/>
</dbReference>
<feature type="compositionally biased region" description="Basic and acidic residues" evidence="7">
    <location>
        <begin position="293"/>
        <end position="310"/>
    </location>
</feature>
<dbReference type="EMBL" id="JAESJJ010000012">
    <property type="protein sequence ID" value="MBL3609219.1"/>
    <property type="molecule type" value="Genomic_DNA"/>
</dbReference>
<dbReference type="CDD" id="cd03399">
    <property type="entry name" value="SPFH_flotillin"/>
    <property type="match status" value="1"/>
</dbReference>
<dbReference type="SMART" id="SM00244">
    <property type="entry name" value="PHB"/>
    <property type="match status" value="1"/>
</dbReference>
<gene>
    <name evidence="9" type="ORF">JMM60_10495</name>
</gene>
<evidence type="ECO:0000256" key="2">
    <source>
        <dbReference type="ARBA" id="ARBA00004236"/>
    </source>
</evidence>
<feature type="coiled-coil region" evidence="6">
    <location>
        <begin position="361"/>
        <end position="408"/>
    </location>
</feature>
<proteinExistence type="inferred from homology"/>
<dbReference type="InterPro" id="IPR031905">
    <property type="entry name" value="Flotillin_C"/>
</dbReference>
<comment type="subcellular location">
    <subcellularLocation>
        <location evidence="2">Cell membrane</location>
    </subcellularLocation>
    <subcellularLocation>
        <location evidence="1">Membrane</location>
        <topology evidence="1">Single-pass membrane protein</topology>
    </subcellularLocation>
</comment>
<dbReference type="PANTHER" id="PTHR13806">
    <property type="entry name" value="FLOTILLIN-RELATED"/>
    <property type="match status" value="1"/>
</dbReference>
<evidence type="ECO:0000313" key="9">
    <source>
        <dbReference type="EMBL" id="MBL3609219.1"/>
    </source>
</evidence>
<dbReference type="InterPro" id="IPR001107">
    <property type="entry name" value="Band_7"/>
</dbReference>
<keyword evidence="4" id="KW-1003">Cell membrane</keyword>
<evidence type="ECO:0000256" key="6">
    <source>
        <dbReference type="SAM" id="Coils"/>
    </source>
</evidence>
<feature type="region of interest" description="Disordered" evidence="7">
    <location>
        <begin position="293"/>
        <end position="319"/>
    </location>
</feature>
<comment type="similarity">
    <text evidence="3">Belongs to the band 7/mec-2 family. Flotillin subfamily.</text>
</comment>
<dbReference type="SUPFAM" id="SSF117892">
    <property type="entry name" value="Band 7/SPFH domain"/>
    <property type="match status" value="1"/>
</dbReference>
<accession>A0ABS1RW91</accession>
<keyword evidence="10" id="KW-1185">Reference proteome</keyword>
<name>A0ABS1RW91_RHOSU</name>
<feature type="region of interest" description="Disordered" evidence="7">
    <location>
        <begin position="244"/>
        <end position="270"/>
    </location>
</feature>
<dbReference type="PANTHER" id="PTHR13806:SF31">
    <property type="entry name" value="FLOTILLIN-LIKE PROTEIN 1-RELATED"/>
    <property type="match status" value="1"/>
</dbReference>
<evidence type="ECO:0000256" key="4">
    <source>
        <dbReference type="ARBA" id="ARBA00022475"/>
    </source>
</evidence>
<evidence type="ECO:0000256" key="1">
    <source>
        <dbReference type="ARBA" id="ARBA00004167"/>
    </source>
</evidence>
<feature type="compositionally biased region" description="Basic and acidic residues" evidence="7">
    <location>
        <begin position="260"/>
        <end position="270"/>
    </location>
</feature>
<dbReference type="Proteomes" id="UP000604473">
    <property type="component" value="Unassembled WGS sequence"/>
</dbReference>
<sequence>MGAFVAFLLLIGLVLARLYKRATREVSLVRTGAGGKRIVLDGGCVVIPLLHEVSRVNMRTLRLEVRRSGEGALITQDRMRVDVGVEFYVCVAPTEDGIAKAAQTLGDRTFETEGLREMIEGKLIDGLRSVAARMTMDGLHENRADFVQEVQNAVSEDLTKNGLSLESVSLTALDQTPFEDLDENNAFNAEGMKILAEVIANSKKRRAEIEKDADVAVARSRMEGEREKISIEQDEEQARIEQNQRLARMRAEQEAQIAADQEKSSEEKERARIVREQAIRAAEIASARELEVAEQDRQITVSRKSEEESQARASADTARAEAIGAEESVKTAREVAEAERAKQIALIGAAREAEERATEIRVAALAEKEAAADRAAALREQAQAEADAARLRAEAQKAEMLAEAEGRRAMVESENGLNQSVIDMKIALARLEAFPAILAEAVRPVEKIDGIRIHQVTGLGSASFGHGAPGTETAAGPESPVNQALNGLMGMAVQMPALRRLGEQAGLSMDAGLTGLVDAALSDSVPGHEDVPVNGAAARGGPAEKAGSLAQ</sequence>